<organism evidence="4 5">
    <name type="scientific">Psylliodes chrysocephalus</name>
    <dbReference type="NCBI Taxonomy" id="3402493"/>
    <lineage>
        <taxon>Eukaryota</taxon>
        <taxon>Metazoa</taxon>
        <taxon>Ecdysozoa</taxon>
        <taxon>Arthropoda</taxon>
        <taxon>Hexapoda</taxon>
        <taxon>Insecta</taxon>
        <taxon>Pterygota</taxon>
        <taxon>Neoptera</taxon>
        <taxon>Endopterygota</taxon>
        <taxon>Coleoptera</taxon>
        <taxon>Polyphaga</taxon>
        <taxon>Cucujiformia</taxon>
        <taxon>Chrysomeloidea</taxon>
        <taxon>Chrysomelidae</taxon>
        <taxon>Galerucinae</taxon>
        <taxon>Alticini</taxon>
        <taxon>Psylliodes</taxon>
    </lineage>
</organism>
<dbReference type="PROSITE" id="PS51031">
    <property type="entry name" value="BESS"/>
    <property type="match status" value="1"/>
</dbReference>
<dbReference type="OrthoDB" id="6147983at2759"/>
<protein>
    <recommendedName>
        <fullName evidence="3">BESS domain-containing protein</fullName>
    </recommendedName>
</protein>
<gene>
    <name evidence="4" type="ORF">PSYICH_LOCUS13676</name>
</gene>
<evidence type="ECO:0000256" key="1">
    <source>
        <dbReference type="PROSITE-ProRule" id="PRU00371"/>
    </source>
</evidence>
<dbReference type="AlphaFoldDB" id="A0A9P0GH66"/>
<dbReference type="Pfam" id="PF02944">
    <property type="entry name" value="BESS"/>
    <property type="match status" value="1"/>
</dbReference>
<evidence type="ECO:0000313" key="4">
    <source>
        <dbReference type="EMBL" id="CAH1113524.1"/>
    </source>
</evidence>
<accession>A0A9P0GH66</accession>
<dbReference type="EMBL" id="OV651819">
    <property type="protein sequence ID" value="CAH1113524.1"/>
    <property type="molecule type" value="Genomic_DNA"/>
</dbReference>
<feature type="region of interest" description="Disordered" evidence="2">
    <location>
        <begin position="1"/>
        <end position="65"/>
    </location>
</feature>
<evidence type="ECO:0000313" key="5">
    <source>
        <dbReference type="Proteomes" id="UP001153636"/>
    </source>
</evidence>
<proteinExistence type="predicted"/>
<feature type="compositionally biased region" description="Basic and acidic residues" evidence="2">
    <location>
        <begin position="15"/>
        <end position="34"/>
    </location>
</feature>
<keyword evidence="1" id="KW-0539">Nucleus</keyword>
<name>A0A9P0GH66_9CUCU</name>
<dbReference type="Proteomes" id="UP001153636">
    <property type="component" value="Chromosome 7"/>
</dbReference>
<sequence>MPSPINTNEEISSSIHEEVPETKPSEFKLQHENSENNDVVEESATNESLLAPKTRNKVSTTKRKEGNPLEKCVVDYFTSNKRCQSETTEVADLLFLKSILPDLRQMTKAQKHEFKWKTIQNIG</sequence>
<evidence type="ECO:0000259" key="3">
    <source>
        <dbReference type="PROSITE" id="PS51031"/>
    </source>
</evidence>
<feature type="domain" description="BESS" evidence="3">
    <location>
        <begin position="89"/>
        <end position="123"/>
    </location>
</feature>
<reference evidence="4" key="1">
    <citation type="submission" date="2022-01" db="EMBL/GenBank/DDBJ databases">
        <authorList>
            <person name="King R."/>
        </authorList>
    </citation>
    <scope>NUCLEOTIDE SEQUENCE</scope>
</reference>
<feature type="compositionally biased region" description="Polar residues" evidence="2">
    <location>
        <begin position="1"/>
        <end position="14"/>
    </location>
</feature>
<dbReference type="GO" id="GO:0003677">
    <property type="term" value="F:DNA binding"/>
    <property type="evidence" value="ECO:0007669"/>
    <property type="project" value="InterPro"/>
</dbReference>
<comment type="subcellular location">
    <subcellularLocation>
        <location evidence="1">Nucleus</location>
    </subcellularLocation>
</comment>
<evidence type="ECO:0000256" key="2">
    <source>
        <dbReference type="SAM" id="MobiDB-lite"/>
    </source>
</evidence>
<keyword evidence="5" id="KW-1185">Reference proteome</keyword>
<dbReference type="InterPro" id="IPR004210">
    <property type="entry name" value="BESS_motif"/>
</dbReference>
<dbReference type="GO" id="GO:0005634">
    <property type="term" value="C:nucleus"/>
    <property type="evidence" value="ECO:0007669"/>
    <property type="project" value="UniProtKB-SubCell"/>
</dbReference>